<dbReference type="Pfam" id="PF02464">
    <property type="entry name" value="CinA"/>
    <property type="match status" value="1"/>
</dbReference>
<dbReference type="Gene3D" id="3.90.950.20">
    <property type="entry name" value="CinA-like"/>
    <property type="match status" value="1"/>
</dbReference>
<reference evidence="3" key="1">
    <citation type="submission" date="2016-09" db="EMBL/GenBank/DDBJ databases">
        <title>Acidihalobacter prosperus F5.</title>
        <authorList>
            <person name="Khaleque H.N."/>
            <person name="Ramsay J.P."/>
            <person name="Kaksonen A.H."/>
            <person name="Boxall N.J."/>
            <person name="Watkin E.L.J."/>
        </authorList>
    </citation>
    <scope>NUCLEOTIDE SEQUENCE [LARGE SCALE GENOMIC DNA]</scope>
    <source>
        <strain evidence="3">F5</strain>
    </source>
</reference>
<dbReference type="NCBIfam" id="TIGR00199">
    <property type="entry name" value="PncC_domain"/>
    <property type="match status" value="1"/>
</dbReference>
<dbReference type="InterPro" id="IPR008136">
    <property type="entry name" value="CinA_C"/>
</dbReference>
<keyword evidence="3" id="KW-1185">Reference proteome</keyword>
<sequence>MSGDGMALAERLGRVLATRGMKLVTAESCTGGWIAKRITDIAGSSAWFEIGYVTYSNDAKHKLLGVSERVFETAGAVSASCVREMAVGALVRGGGDIAVAVSGIAGPGGGSPEKPVGTVWFGYALVDGTIEAESGFFRGDRDAIRRAAVDCALRGLLTRVEN</sequence>
<evidence type="ECO:0000313" key="3">
    <source>
        <dbReference type="Proteomes" id="UP000095401"/>
    </source>
</evidence>
<gene>
    <name evidence="2" type="ORF">BI364_13390</name>
</gene>
<dbReference type="Proteomes" id="UP000095401">
    <property type="component" value="Chromosome"/>
</dbReference>
<evidence type="ECO:0000259" key="1">
    <source>
        <dbReference type="Pfam" id="PF02464"/>
    </source>
</evidence>
<dbReference type="KEGG" id="aprs:BI364_13390"/>
<dbReference type="InterPro" id="IPR036653">
    <property type="entry name" value="CinA-like_C"/>
</dbReference>
<name>A0A1D8ITI2_9GAMM</name>
<feature type="domain" description="CinA C-terminal" evidence="1">
    <location>
        <begin position="8"/>
        <end position="158"/>
    </location>
</feature>
<dbReference type="EMBL" id="CP017415">
    <property type="protein sequence ID" value="AOU99733.1"/>
    <property type="molecule type" value="Genomic_DNA"/>
</dbReference>
<protein>
    <submittedName>
        <fullName evidence="2">Damage-inducible protein CinA</fullName>
    </submittedName>
</protein>
<organism evidence="2 3">
    <name type="scientific">Acidihalobacter yilgarnensis</name>
    <dbReference type="NCBI Taxonomy" id="2819280"/>
    <lineage>
        <taxon>Bacteria</taxon>
        <taxon>Pseudomonadati</taxon>
        <taxon>Pseudomonadota</taxon>
        <taxon>Gammaproteobacteria</taxon>
        <taxon>Chromatiales</taxon>
        <taxon>Ectothiorhodospiraceae</taxon>
        <taxon>Acidihalobacter</taxon>
    </lineage>
</organism>
<evidence type="ECO:0000313" key="2">
    <source>
        <dbReference type="EMBL" id="AOU99733.1"/>
    </source>
</evidence>
<dbReference type="SUPFAM" id="SSF142433">
    <property type="entry name" value="CinA-like"/>
    <property type="match status" value="1"/>
</dbReference>
<dbReference type="RefSeq" id="WP_070080075.1">
    <property type="nucleotide sequence ID" value="NZ_CP017415.1"/>
</dbReference>
<dbReference type="AlphaFoldDB" id="A0A1D8ITI2"/>
<proteinExistence type="predicted"/>
<accession>A0A1D8ITI2</accession>